<dbReference type="GO" id="GO:0012505">
    <property type="term" value="C:endomembrane system"/>
    <property type="evidence" value="ECO:0007669"/>
    <property type="project" value="TreeGrafter"/>
</dbReference>
<dbReference type="Gene3D" id="1.20.58.70">
    <property type="match status" value="1"/>
</dbReference>
<evidence type="ECO:0000256" key="3">
    <source>
        <dbReference type="SAM" id="Phobius"/>
    </source>
</evidence>
<evidence type="ECO:0000313" key="5">
    <source>
        <dbReference type="EMBL" id="OGM46333.1"/>
    </source>
</evidence>
<evidence type="ECO:0000259" key="4">
    <source>
        <dbReference type="PROSITE" id="PS50192"/>
    </source>
</evidence>
<protein>
    <submittedName>
        <fullName evidence="5">SNARE domain protein</fullName>
    </submittedName>
</protein>
<keyword evidence="3" id="KW-1133">Transmembrane helix</keyword>
<dbReference type="Gene3D" id="1.20.5.110">
    <property type="match status" value="1"/>
</dbReference>
<evidence type="ECO:0000313" key="6">
    <source>
        <dbReference type="Proteomes" id="UP000179179"/>
    </source>
</evidence>
<evidence type="ECO:0000256" key="1">
    <source>
        <dbReference type="ARBA" id="ARBA00009063"/>
    </source>
</evidence>
<dbReference type="Proteomes" id="UP000179179">
    <property type="component" value="Unassembled WGS sequence"/>
</dbReference>
<dbReference type="PROSITE" id="PS50192">
    <property type="entry name" value="T_SNARE"/>
    <property type="match status" value="1"/>
</dbReference>
<keyword evidence="3" id="KW-0812">Transmembrane</keyword>
<dbReference type="Pfam" id="PF05739">
    <property type="entry name" value="SNARE"/>
    <property type="match status" value="1"/>
</dbReference>
<proteinExistence type="inferred from homology"/>
<dbReference type="OrthoDB" id="10255013at2759"/>
<dbReference type="PANTHER" id="PTHR19957">
    <property type="entry name" value="SYNTAXIN"/>
    <property type="match status" value="1"/>
</dbReference>
<dbReference type="SUPFAM" id="SSF47661">
    <property type="entry name" value="t-snare proteins"/>
    <property type="match status" value="1"/>
</dbReference>
<feature type="domain" description="T-SNARE coiled-coil homology" evidence="4">
    <location>
        <begin position="208"/>
        <end position="270"/>
    </location>
</feature>
<feature type="transmembrane region" description="Helical" evidence="3">
    <location>
        <begin position="282"/>
        <end position="303"/>
    </location>
</feature>
<dbReference type="RefSeq" id="XP_022390050.1">
    <property type="nucleotide sequence ID" value="XM_022531926.1"/>
</dbReference>
<dbReference type="GO" id="GO:0006906">
    <property type="term" value="P:vesicle fusion"/>
    <property type="evidence" value="ECO:0007669"/>
    <property type="project" value="TreeGrafter"/>
</dbReference>
<dbReference type="STRING" id="109264.A0A1F8A3R8"/>
<dbReference type="InterPro" id="IPR000727">
    <property type="entry name" value="T_SNARE_dom"/>
</dbReference>
<dbReference type="PANTHER" id="PTHR19957:SF380">
    <property type="entry name" value="SYNTAXIN FAMILY PROTEIN"/>
    <property type="match status" value="1"/>
</dbReference>
<dbReference type="GO" id="GO:0031201">
    <property type="term" value="C:SNARE complex"/>
    <property type="evidence" value="ECO:0007669"/>
    <property type="project" value="TreeGrafter"/>
</dbReference>
<gene>
    <name evidence="5" type="ORF">ABOM_004797</name>
</gene>
<dbReference type="GO" id="GO:0006887">
    <property type="term" value="P:exocytosis"/>
    <property type="evidence" value="ECO:0007669"/>
    <property type="project" value="TreeGrafter"/>
</dbReference>
<dbReference type="GO" id="GO:0048278">
    <property type="term" value="P:vesicle docking"/>
    <property type="evidence" value="ECO:0007669"/>
    <property type="project" value="TreeGrafter"/>
</dbReference>
<dbReference type="GO" id="GO:0006886">
    <property type="term" value="P:intracellular protein transport"/>
    <property type="evidence" value="ECO:0007669"/>
    <property type="project" value="TreeGrafter"/>
</dbReference>
<name>A0A1F8A3R8_9EURO</name>
<dbReference type="AlphaFoldDB" id="A0A1F8A3R8"/>
<comment type="caution">
    <text evidence="5">The sequence shown here is derived from an EMBL/GenBank/DDBJ whole genome shotgun (WGS) entry which is preliminary data.</text>
</comment>
<keyword evidence="3" id="KW-0472">Membrane</keyword>
<accession>A0A1F8A3R8</accession>
<dbReference type="GeneID" id="34448187"/>
<dbReference type="GO" id="GO:0000149">
    <property type="term" value="F:SNARE binding"/>
    <property type="evidence" value="ECO:0007669"/>
    <property type="project" value="TreeGrafter"/>
</dbReference>
<dbReference type="InterPro" id="IPR045242">
    <property type="entry name" value="Syntaxin"/>
</dbReference>
<feature type="region of interest" description="Disordered" evidence="2">
    <location>
        <begin position="13"/>
        <end position="34"/>
    </location>
</feature>
<feature type="compositionally biased region" description="Pro residues" evidence="2">
    <location>
        <begin position="21"/>
        <end position="33"/>
    </location>
</feature>
<evidence type="ECO:0000256" key="2">
    <source>
        <dbReference type="SAM" id="MobiDB-lite"/>
    </source>
</evidence>
<organism evidence="5 6">
    <name type="scientific">Aspergillus bombycis</name>
    <dbReference type="NCBI Taxonomy" id="109264"/>
    <lineage>
        <taxon>Eukaryota</taxon>
        <taxon>Fungi</taxon>
        <taxon>Dikarya</taxon>
        <taxon>Ascomycota</taxon>
        <taxon>Pezizomycotina</taxon>
        <taxon>Eurotiomycetes</taxon>
        <taxon>Eurotiomycetidae</taxon>
        <taxon>Eurotiales</taxon>
        <taxon>Aspergillaceae</taxon>
        <taxon>Aspergillus</taxon>
    </lineage>
</organism>
<dbReference type="Pfam" id="PF00804">
    <property type="entry name" value="Syntaxin"/>
    <property type="match status" value="1"/>
</dbReference>
<dbReference type="SMART" id="SM00397">
    <property type="entry name" value="t_SNARE"/>
    <property type="match status" value="1"/>
</dbReference>
<dbReference type="InterPro" id="IPR006011">
    <property type="entry name" value="Syntaxin_N"/>
</dbReference>
<keyword evidence="6" id="KW-1185">Reference proteome</keyword>
<comment type="similarity">
    <text evidence="1">Belongs to the syntaxin family.</text>
</comment>
<dbReference type="GO" id="GO:0005484">
    <property type="term" value="F:SNAP receptor activity"/>
    <property type="evidence" value="ECO:0007669"/>
    <property type="project" value="TreeGrafter"/>
</dbReference>
<dbReference type="GO" id="GO:0005886">
    <property type="term" value="C:plasma membrane"/>
    <property type="evidence" value="ECO:0007669"/>
    <property type="project" value="TreeGrafter"/>
</dbReference>
<dbReference type="EMBL" id="LYCR01000032">
    <property type="protein sequence ID" value="OGM46333.1"/>
    <property type="molecule type" value="Genomic_DNA"/>
</dbReference>
<sequence length="309" mass="34784">MATTSINYSALEQGYGKLNPNPNPNPTSTPPSPNQIVTPTTSLDLEINKLTPVLTKRQQITHELNQIQTLRDSNLHAAQQALLNSTTLSDDQSARQELEDVHSSINNALQQVRTLVDELRYLADPSDPRVRAQVDATKNQVQQAIQDYYRSQTEFDRALRDQVWRRYEIANPEASPEEVEHGVQQVLAGTEMVFQVQGARTRQARDAQAAVMERSAAIRKIEQDLMALSELSQQVAELVRAHEPMVETIEENAEKTAFNYEKGNEKIGHAIISARNARKYKWYILLVCILIIAIIVAICVGWCKSTDHC</sequence>
<reference evidence="5 6" key="1">
    <citation type="journal article" date="2016" name="Genome Biol. Evol.">
        <title>Draft genome sequence of an aflatoxigenic Aspergillus species, A. bombycis.</title>
        <authorList>
            <person name="Moore G.G."/>
            <person name="Mack B.M."/>
            <person name="Beltz S.B."/>
            <person name="Gilbert M.K."/>
        </authorList>
    </citation>
    <scope>NUCLEOTIDE SEQUENCE [LARGE SCALE GENOMIC DNA]</scope>
    <source>
        <strain evidence="6">NRRL 26010</strain>
    </source>
</reference>
<dbReference type="InterPro" id="IPR010989">
    <property type="entry name" value="SNARE"/>
</dbReference>